<dbReference type="InterPro" id="IPR056902">
    <property type="entry name" value="NTF2_YvbJ"/>
</dbReference>
<feature type="transmembrane region" description="Helical" evidence="1">
    <location>
        <begin position="6"/>
        <end position="27"/>
    </location>
</feature>
<name>A0AAU8IG81_9BACL</name>
<evidence type="ECO:0000259" key="3">
    <source>
        <dbReference type="Pfam" id="PF25155"/>
    </source>
</evidence>
<evidence type="ECO:0000259" key="2">
    <source>
        <dbReference type="Pfam" id="PF22813"/>
    </source>
</evidence>
<accession>A0AAU8IG81</accession>
<feature type="domain" description="TcaA second" evidence="2">
    <location>
        <begin position="30"/>
        <end position="122"/>
    </location>
</feature>
<dbReference type="Pfam" id="PF22813">
    <property type="entry name" value="TcaA_2nd"/>
    <property type="match status" value="1"/>
</dbReference>
<gene>
    <name evidence="4" type="ORF">ABNN70_01130</name>
</gene>
<protein>
    <recommendedName>
        <fullName evidence="5">DUF4829 domain-containing protein</fullName>
    </recommendedName>
</protein>
<keyword evidence="1" id="KW-1133">Transmembrane helix</keyword>
<evidence type="ECO:0008006" key="5">
    <source>
        <dbReference type="Google" id="ProtNLM"/>
    </source>
</evidence>
<dbReference type="InterPro" id="IPR054529">
    <property type="entry name" value="TcaA_2nd"/>
</dbReference>
<reference evidence="4" key="1">
    <citation type="submission" date="2024-06" db="EMBL/GenBank/DDBJ databases">
        <authorList>
            <person name="Fan A."/>
            <person name="Zhang F.Y."/>
            <person name="Zhang L."/>
        </authorList>
    </citation>
    <scope>NUCLEOTIDE SEQUENCE</scope>
    <source>
        <strain evidence="4">Y61</strain>
    </source>
</reference>
<sequence length="372" mass="43073">MLRNYWIIAGALVSIAAVLFLLTGWHLSAPERTLERFEQAIRENKAEKLQGLMISADKKTAFDRNAAGGLLLYLKEEKDVFTEAMHALKKEIREGSFDSDAVLTLTPSDKFLFFFTTYRVKIKPQMIMVSGLQEGDRLSLKLEGHTVPQTKEKDRFGPVFPGKYRLEKFLTNELGLFVKKEQIALWGDEVTVQADTAQWVRSDPTFQKQVMASVHQFNAEVSEWETADYHPDKLPSATEIFRMQQSQSRMAQFATIRTHLEAIESSYLGMTVNLDSIEISRYGGRWNASIETVVSYKYVYWIKGDSHMYDDSYQRGVVFRMIWEAETRQWLIHGMDDTWETEEAAKKWTHKEKIRVQKPEVSRWQSEKGANL</sequence>
<dbReference type="EMBL" id="CP159510">
    <property type="protein sequence ID" value="XCJ17183.1"/>
    <property type="molecule type" value="Genomic_DNA"/>
</dbReference>
<dbReference type="PANTHER" id="PTHR40038:SF1">
    <property type="entry name" value="MEMBRANE-ASSOCIATED PROTEIN TCAA"/>
    <property type="match status" value="1"/>
</dbReference>
<keyword evidence="1" id="KW-0472">Membrane</keyword>
<proteinExistence type="predicted"/>
<dbReference type="RefSeq" id="WP_353948481.1">
    <property type="nucleotide sequence ID" value="NZ_CP159510.1"/>
</dbReference>
<keyword evidence="1" id="KW-0812">Transmembrane</keyword>
<dbReference type="AlphaFoldDB" id="A0AAU8IG81"/>
<dbReference type="Pfam" id="PF25155">
    <property type="entry name" value="NTF2_YvbJ"/>
    <property type="match status" value="1"/>
</dbReference>
<evidence type="ECO:0000313" key="4">
    <source>
        <dbReference type="EMBL" id="XCJ17183.1"/>
    </source>
</evidence>
<feature type="domain" description="YvbJ-like NTF2-like" evidence="3">
    <location>
        <begin position="210"/>
        <end position="336"/>
    </location>
</feature>
<dbReference type="PANTHER" id="PTHR40038">
    <property type="entry name" value="MEMBRANE-ASSOCIATED PROTEIN TCAA"/>
    <property type="match status" value="1"/>
</dbReference>
<evidence type="ECO:0000256" key="1">
    <source>
        <dbReference type="SAM" id="Phobius"/>
    </source>
</evidence>
<organism evidence="4">
    <name type="scientific">Sporolactobacillus sp. Y61</name>
    <dbReference type="NCBI Taxonomy" id="3160863"/>
    <lineage>
        <taxon>Bacteria</taxon>
        <taxon>Bacillati</taxon>
        <taxon>Bacillota</taxon>
        <taxon>Bacilli</taxon>
        <taxon>Bacillales</taxon>
        <taxon>Sporolactobacillaceae</taxon>
        <taxon>Sporolactobacillus</taxon>
    </lineage>
</organism>